<organism evidence="2">
    <name type="scientific">marine sediment metagenome</name>
    <dbReference type="NCBI Taxonomy" id="412755"/>
    <lineage>
        <taxon>unclassified sequences</taxon>
        <taxon>metagenomes</taxon>
        <taxon>ecological metagenomes</taxon>
    </lineage>
</organism>
<dbReference type="InterPro" id="IPR001926">
    <property type="entry name" value="TrpB-like_PALP"/>
</dbReference>
<dbReference type="SUPFAM" id="SSF53686">
    <property type="entry name" value="Tryptophan synthase beta subunit-like PLP-dependent enzymes"/>
    <property type="match status" value="1"/>
</dbReference>
<evidence type="ECO:0000313" key="2">
    <source>
        <dbReference type="EMBL" id="GAG38618.1"/>
    </source>
</evidence>
<protein>
    <recommendedName>
        <fullName evidence="1">Tryptophan synthase beta chain-like PALP domain-containing protein</fullName>
    </recommendedName>
</protein>
<comment type="caution">
    <text evidence="2">The sequence shown here is derived from an EMBL/GenBank/DDBJ whole genome shotgun (WGS) entry which is preliminary data.</text>
</comment>
<dbReference type="EMBL" id="BARS01040702">
    <property type="protein sequence ID" value="GAG38618.1"/>
    <property type="molecule type" value="Genomic_DNA"/>
</dbReference>
<evidence type="ECO:0000259" key="1">
    <source>
        <dbReference type="Pfam" id="PF00291"/>
    </source>
</evidence>
<reference evidence="2" key="1">
    <citation type="journal article" date="2014" name="Front. Microbiol.">
        <title>High frequency of phylogenetically diverse reductive dehalogenase-homologous genes in deep subseafloor sedimentary metagenomes.</title>
        <authorList>
            <person name="Kawai M."/>
            <person name="Futagami T."/>
            <person name="Toyoda A."/>
            <person name="Takaki Y."/>
            <person name="Nishi S."/>
            <person name="Hori S."/>
            <person name="Arai W."/>
            <person name="Tsubouchi T."/>
            <person name="Morono Y."/>
            <person name="Uchiyama I."/>
            <person name="Ito T."/>
            <person name="Fujiyama A."/>
            <person name="Inagaki F."/>
            <person name="Takami H."/>
        </authorList>
    </citation>
    <scope>NUCLEOTIDE SEQUENCE</scope>
    <source>
        <strain evidence="2">Expedition CK06-06</strain>
    </source>
</reference>
<dbReference type="Gene3D" id="3.40.50.1100">
    <property type="match status" value="1"/>
</dbReference>
<gene>
    <name evidence="2" type="ORF">S01H1_62012</name>
</gene>
<proteinExistence type="predicted"/>
<feature type="non-terminal residue" evidence="2">
    <location>
        <position position="1"/>
    </location>
</feature>
<dbReference type="AlphaFoldDB" id="X0XPQ3"/>
<dbReference type="Pfam" id="PF00291">
    <property type="entry name" value="PALP"/>
    <property type="match status" value="1"/>
</dbReference>
<name>X0XPQ3_9ZZZZ</name>
<feature type="domain" description="Tryptophan synthase beta chain-like PALP" evidence="1">
    <location>
        <begin position="4"/>
        <end position="117"/>
    </location>
</feature>
<dbReference type="InterPro" id="IPR036052">
    <property type="entry name" value="TrpB-like_PALP_sf"/>
</dbReference>
<sequence length="123" mass="12384">AAATTRCYAVQADGCAPIVRAFGEGALAAEPWIGAQTRAYGLRVPSALGDALILKALRESGGGALAVSDEESEAGAVELGKAGVSASIEGGATLAAARRLREEGQLVDGETVVLFNTAHALVY</sequence>
<accession>X0XPQ3</accession>